<gene>
    <name evidence="1" type="ORF">PROQFM164_S01g002098</name>
</gene>
<protein>
    <submittedName>
        <fullName evidence="1">Genomic scaffold, ProqFM164S01</fullName>
    </submittedName>
</protein>
<proteinExistence type="predicted"/>
<reference evidence="1" key="1">
    <citation type="journal article" date="2014" name="Nat. Commun.">
        <title>Multiple recent horizontal transfers of a large genomic region in cheese making fungi.</title>
        <authorList>
            <person name="Cheeseman K."/>
            <person name="Ropars J."/>
            <person name="Renault P."/>
            <person name="Dupont J."/>
            <person name="Gouzy J."/>
            <person name="Branca A."/>
            <person name="Abraham A.L."/>
            <person name="Ceppi M."/>
            <person name="Conseiller E."/>
            <person name="Debuchy R."/>
            <person name="Malagnac F."/>
            <person name="Goarin A."/>
            <person name="Silar P."/>
            <person name="Lacoste S."/>
            <person name="Sallet E."/>
            <person name="Bensimon A."/>
            <person name="Giraud T."/>
            <person name="Brygoo Y."/>
        </authorList>
    </citation>
    <scope>NUCLEOTIDE SEQUENCE [LARGE SCALE GENOMIC DNA]</scope>
    <source>
        <strain evidence="1">FM164</strain>
    </source>
</reference>
<organism evidence="1 2">
    <name type="scientific">Penicillium roqueforti (strain FM164)</name>
    <dbReference type="NCBI Taxonomy" id="1365484"/>
    <lineage>
        <taxon>Eukaryota</taxon>
        <taxon>Fungi</taxon>
        <taxon>Dikarya</taxon>
        <taxon>Ascomycota</taxon>
        <taxon>Pezizomycotina</taxon>
        <taxon>Eurotiomycetes</taxon>
        <taxon>Eurotiomycetidae</taxon>
        <taxon>Eurotiales</taxon>
        <taxon>Aspergillaceae</taxon>
        <taxon>Penicillium</taxon>
    </lineage>
</organism>
<evidence type="ECO:0000313" key="1">
    <source>
        <dbReference type="EMBL" id="CDM28287.1"/>
    </source>
</evidence>
<evidence type="ECO:0000313" key="2">
    <source>
        <dbReference type="Proteomes" id="UP000030686"/>
    </source>
</evidence>
<dbReference type="Proteomes" id="UP000030686">
    <property type="component" value="Unassembled WGS sequence"/>
</dbReference>
<dbReference type="OrthoDB" id="4328907at2759"/>
<dbReference type="AlphaFoldDB" id="W6QFE5"/>
<keyword evidence="2" id="KW-1185">Reference proteome</keyword>
<sequence>MLFSCLSSTSSTRRLLRSELSHVILLLTVIVANRSLEDLDAYYRTNPSLIVTGDPDTICRKRPQKYIDREDEEFERMAVSKGVMPVETAEREHVEWIEGEGQ</sequence>
<accession>W6QFE5</accession>
<dbReference type="EMBL" id="HG792015">
    <property type="protein sequence ID" value="CDM28287.1"/>
    <property type="molecule type" value="Genomic_DNA"/>
</dbReference>
<name>W6QFE5_PENRF</name>